<organism evidence="3 4">
    <name type="scientific">Serpentinicella alkaliphila</name>
    <dbReference type="NCBI Taxonomy" id="1734049"/>
    <lineage>
        <taxon>Bacteria</taxon>
        <taxon>Bacillati</taxon>
        <taxon>Bacillota</taxon>
        <taxon>Clostridia</taxon>
        <taxon>Peptostreptococcales</taxon>
        <taxon>Natronincolaceae</taxon>
        <taxon>Serpentinicella</taxon>
    </lineage>
</organism>
<comment type="caution">
    <text evidence="3">The sequence shown here is derived from an EMBL/GenBank/DDBJ whole genome shotgun (WGS) entry which is preliminary data.</text>
</comment>
<accession>A0A4R2TBG6</accession>
<dbReference type="PROSITE" id="PS50263">
    <property type="entry name" value="CN_HYDROLASE"/>
    <property type="match status" value="1"/>
</dbReference>
<evidence type="ECO:0000256" key="1">
    <source>
        <dbReference type="ARBA" id="ARBA00022801"/>
    </source>
</evidence>
<dbReference type="AlphaFoldDB" id="A0A4R2TBG6"/>
<dbReference type="RefSeq" id="WP_132848998.1">
    <property type="nucleotide sequence ID" value="NZ_CP058648.1"/>
</dbReference>
<dbReference type="GO" id="GO:0006528">
    <property type="term" value="P:asparagine metabolic process"/>
    <property type="evidence" value="ECO:0007669"/>
    <property type="project" value="TreeGrafter"/>
</dbReference>
<dbReference type="GO" id="GO:0006107">
    <property type="term" value="P:oxaloacetate metabolic process"/>
    <property type="evidence" value="ECO:0007669"/>
    <property type="project" value="TreeGrafter"/>
</dbReference>
<dbReference type="GO" id="GO:0050152">
    <property type="term" value="F:omega-amidase activity"/>
    <property type="evidence" value="ECO:0007669"/>
    <property type="project" value="TreeGrafter"/>
</dbReference>
<evidence type="ECO:0000259" key="2">
    <source>
        <dbReference type="PROSITE" id="PS50263"/>
    </source>
</evidence>
<dbReference type="InterPro" id="IPR036526">
    <property type="entry name" value="C-N_Hydrolase_sf"/>
</dbReference>
<dbReference type="Gene3D" id="3.60.110.10">
    <property type="entry name" value="Carbon-nitrogen hydrolase"/>
    <property type="match status" value="1"/>
</dbReference>
<feature type="domain" description="CN hydrolase" evidence="2">
    <location>
        <begin position="4"/>
        <end position="249"/>
    </location>
</feature>
<dbReference type="SUPFAM" id="SSF56317">
    <property type="entry name" value="Carbon-nitrogen hydrolase"/>
    <property type="match status" value="1"/>
</dbReference>
<evidence type="ECO:0000313" key="3">
    <source>
        <dbReference type="EMBL" id="TCQ00568.1"/>
    </source>
</evidence>
<keyword evidence="1 3" id="KW-0378">Hydrolase</keyword>
<dbReference type="EMBL" id="SLYC01000029">
    <property type="protein sequence ID" value="TCQ00568.1"/>
    <property type="molecule type" value="Genomic_DNA"/>
</dbReference>
<gene>
    <name evidence="3" type="ORF">EDD79_102916</name>
</gene>
<dbReference type="InterPro" id="IPR045254">
    <property type="entry name" value="Nit1/2_C-N_Hydrolase"/>
</dbReference>
<dbReference type="GO" id="GO:0006541">
    <property type="term" value="P:glutamine metabolic process"/>
    <property type="evidence" value="ECO:0007669"/>
    <property type="project" value="TreeGrafter"/>
</dbReference>
<evidence type="ECO:0000313" key="4">
    <source>
        <dbReference type="Proteomes" id="UP000295504"/>
    </source>
</evidence>
<dbReference type="PANTHER" id="PTHR23088:SF30">
    <property type="entry name" value="OMEGA-AMIDASE NIT2"/>
    <property type="match status" value="1"/>
</dbReference>
<name>A0A4R2TBG6_9FIRM</name>
<dbReference type="Pfam" id="PF00795">
    <property type="entry name" value="CN_hydrolase"/>
    <property type="match status" value="1"/>
</dbReference>
<reference evidence="3 4" key="1">
    <citation type="submission" date="2019-03" db="EMBL/GenBank/DDBJ databases">
        <title>Genomic Encyclopedia of Type Strains, Phase IV (KMG-IV): sequencing the most valuable type-strain genomes for metagenomic binning, comparative biology and taxonomic classification.</title>
        <authorList>
            <person name="Goeker M."/>
        </authorList>
    </citation>
    <scope>NUCLEOTIDE SEQUENCE [LARGE SCALE GENOMIC DNA]</scope>
    <source>
        <strain evidence="3 4">DSM 100013</strain>
    </source>
</reference>
<dbReference type="InterPro" id="IPR003010">
    <property type="entry name" value="C-N_Hydrolase"/>
</dbReference>
<dbReference type="CDD" id="cd07572">
    <property type="entry name" value="nit"/>
    <property type="match status" value="1"/>
</dbReference>
<protein>
    <submittedName>
        <fullName evidence="3">Putative amidohydrolase</fullName>
    </submittedName>
</protein>
<keyword evidence="4" id="KW-1185">Reference proteome</keyword>
<sequence length="274" mass="31028">MSKFNIAICQMNVTDSKRKNLENARKMVCEAVKEKKADIIVLPEMFNCPYDTKVMSEYAEEYDGETSQVLAALAKELDVYIIGGSIPEKSENKLYNTSLIFDNEGAIIGRHRKVHLFDVDIENGIRFKESDVLCPGNEVTVVETKYCKIGVAICFDIRFPELMRSMVLSGAEIIVVPGAFNMITGPAHWDALIKVRAIDNQVYFIAASPARNEKANYIAYGHSAIVNPWGEFIAWAEEREQIICSEIDLKYIEKVRNELPLLKNRRESVYSINS</sequence>
<dbReference type="OrthoDB" id="9811121at2"/>
<proteinExistence type="predicted"/>
<dbReference type="Proteomes" id="UP000295504">
    <property type="component" value="Unassembled WGS sequence"/>
</dbReference>
<dbReference type="PANTHER" id="PTHR23088">
    <property type="entry name" value="NITRILASE-RELATED"/>
    <property type="match status" value="1"/>
</dbReference>